<dbReference type="HOGENOM" id="CLU_795142_0_0_1"/>
<feature type="region of interest" description="Disordered" evidence="1">
    <location>
        <begin position="20"/>
        <end position="57"/>
    </location>
</feature>
<dbReference type="KEGG" id="cqu:CpipJ_CPIJ008132"/>
<dbReference type="Proteomes" id="UP000002320">
    <property type="component" value="Unassembled WGS sequence"/>
</dbReference>
<evidence type="ECO:0000313" key="2">
    <source>
        <dbReference type="EMBL" id="EDS30282.1"/>
    </source>
</evidence>
<dbReference type="InParanoid" id="B0WL92"/>
<keyword evidence="4" id="KW-1185">Reference proteome</keyword>
<gene>
    <name evidence="3" type="primary">6039991</name>
    <name evidence="2" type="ORF">CpipJ_CPIJ008132</name>
</gene>
<dbReference type="EnsemblMetazoa" id="CPIJ008132-RA">
    <property type="protein sequence ID" value="CPIJ008132-PA"/>
    <property type="gene ID" value="CPIJ008132"/>
</dbReference>
<reference evidence="2" key="1">
    <citation type="submission" date="2007-03" db="EMBL/GenBank/DDBJ databases">
        <title>Annotation of Culex pipiens quinquefasciatus.</title>
        <authorList>
            <consortium name="The Broad Institute Genome Sequencing Platform"/>
            <person name="Atkinson P.W."/>
            <person name="Hemingway J."/>
            <person name="Christensen B.M."/>
            <person name="Higgs S."/>
            <person name="Kodira C."/>
            <person name="Hannick L."/>
            <person name="Megy K."/>
            <person name="O'Leary S."/>
            <person name="Pearson M."/>
            <person name="Haas B.J."/>
            <person name="Mauceli E."/>
            <person name="Wortman J.R."/>
            <person name="Lee N.H."/>
            <person name="Guigo R."/>
            <person name="Stanke M."/>
            <person name="Alvarado L."/>
            <person name="Amedeo P."/>
            <person name="Antoine C.H."/>
            <person name="Arensburger P."/>
            <person name="Bidwell S.L."/>
            <person name="Crawford M."/>
            <person name="Camaro F."/>
            <person name="Devon K."/>
            <person name="Engels R."/>
            <person name="Hammond M."/>
            <person name="Howarth C."/>
            <person name="Koehrsen M."/>
            <person name="Lawson D."/>
            <person name="Montgomery P."/>
            <person name="Nene V."/>
            <person name="Nusbaum C."/>
            <person name="Puiu D."/>
            <person name="Romero-Severson J."/>
            <person name="Severson D.W."/>
            <person name="Shumway M."/>
            <person name="Sisk P."/>
            <person name="Stolte C."/>
            <person name="Zeng Q."/>
            <person name="Eisenstadt E."/>
            <person name="Fraser-Liggett C."/>
            <person name="Strausberg R."/>
            <person name="Galagan J."/>
            <person name="Birren B."/>
            <person name="Collins F.H."/>
        </authorList>
    </citation>
    <scope>NUCLEOTIDE SEQUENCE [LARGE SCALE GENOMIC DNA]</scope>
    <source>
        <strain evidence="2">JHB</strain>
    </source>
</reference>
<dbReference type="AlphaFoldDB" id="B0WL92"/>
<dbReference type="EMBL" id="DS231981">
    <property type="protein sequence ID" value="EDS30282.1"/>
    <property type="molecule type" value="Genomic_DNA"/>
</dbReference>
<dbReference type="VEuPathDB" id="VectorBase:CPIJ008132"/>
<accession>B0WL92</accession>
<feature type="compositionally biased region" description="Basic and acidic residues" evidence="1">
    <location>
        <begin position="34"/>
        <end position="54"/>
    </location>
</feature>
<evidence type="ECO:0000313" key="3">
    <source>
        <dbReference type="EnsemblMetazoa" id="CPIJ008132-PA"/>
    </source>
</evidence>
<protein>
    <submittedName>
        <fullName evidence="2 3">Uncharacterized protein</fullName>
    </submittedName>
</protein>
<reference evidence="3" key="2">
    <citation type="submission" date="2021-02" db="UniProtKB">
        <authorList>
            <consortium name="EnsemblMetazoa"/>
        </authorList>
    </citation>
    <scope>IDENTIFICATION</scope>
    <source>
        <strain evidence="3">JHB</strain>
    </source>
</reference>
<organism>
    <name type="scientific">Culex quinquefasciatus</name>
    <name type="common">Southern house mosquito</name>
    <name type="synonym">Culex pungens</name>
    <dbReference type="NCBI Taxonomy" id="7176"/>
    <lineage>
        <taxon>Eukaryota</taxon>
        <taxon>Metazoa</taxon>
        <taxon>Ecdysozoa</taxon>
        <taxon>Arthropoda</taxon>
        <taxon>Hexapoda</taxon>
        <taxon>Insecta</taxon>
        <taxon>Pterygota</taxon>
        <taxon>Neoptera</taxon>
        <taxon>Endopterygota</taxon>
        <taxon>Diptera</taxon>
        <taxon>Nematocera</taxon>
        <taxon>Culicoidea</taxon>
        <taxon>Culicidae</taxon>
        <taxon>Culicinae</taxon>
        <taxon>Culicini</taxon>
        <taxon>Culex</taxon>
        <taxon>Culex</taxon>
    </lineage>
</organism>
<evidence type="ECO:0000313" key="4">
    <source>
        <dbReference type="Proteomes" id="UP000002320"/>
    </source>
</evidence>
<evidence type="ECO:0000256" key="1">
    <source>
        <dbReference type="SAM" id="MobiDB-lite"/>
    </source>
</evidence>
<sequence length="349" mass="39161">MTPHPECECGNVETKEKAEKKSNKLTFAAAGGKLKGDVKGPNESDKDDVGRSDADVEDSLNDDLQTKKIVDQTRAVRKSRRRVKCGVRVVSECRECGQHDGKVSIELQEAKAKARHGVNGYQCRQRVFIRASTKCPMAQDRRSVPHLSQTTYSTRAMTGTGSGRALRRLPSRTQPVLLLCSSRYRKCPLQVRTNAMPSNACASSFTKMVSRIFCSSTMELFEQRTHVVKGKEIRLMKFFQRYCWQMFPMVVPLNIRASWKALELAISMTMEKQQEKVTNNQSGGRFDPDFAALFGDVFEVVEKVAGEALKGGSVYTVLTLYVTIRNLLSRSSSWSTANVARFSPAYCWK</sequence>
<proteinExistence type="predicted"/>
<name>B0WL92_CULQU</name>